<feature type="compositionally biased region" description="Low complexity" evidence="7">
    <location>
        <begin position="621"/>
        <end position="635"/>
    </location>
</feature>
<evidence type="ECO:0000256" key="5">
    <source>
        <dbReference type="ARBA" id="ARBA00023180"/>
    </source>
</evidence>
<dbReference type="InterPro" id="IPR018202">
    <property type="entry name" value="Ser_caboxypep_ser_AS"/>
</dbReference>
<name>A0AA39G969_SARSR</name>
<protein>
    <recommendedName>
        <fullName evidence="6">Carboxypeptidase</fullName>
        <ecNumber evidence="6">3.4.16.-</ecNumber>
    </recommendedName>
</protein>
<evidence type="ECO:0000256" key="6">
    <source>
        <dbReference type="RuleBase" id="RU361156"/>
    </source>
</evidence>
<organism evidence="8 9">
    <name type="scientific">Sarocladium strictum</name>
    <name type="common">Black bundle disease fungus</name>
    <name type="synonym">Acremonium strictum</name>
    <dbReference type="NCBI Taxonomy" id="5046"/>
    <lineage>
        <taxon>Eukaryota</taxon>
        <taxon>Fungi</taxon>
        <taxon>Dikarya</taxon>
        <taxon>Ascomycota</taxon>
        <taxon>Pezizomycotina</taxon>
        <taxon>Sordariomycetes</taxon>
        <taxon>Hypocreomycetidae</taxon>
        <taxon>Hypocreales</taxon>
        <taxon>Sarocladiaceae</taxon>
        <taxon>Sarocladium</taxon>
    </lineage>
</organism>
<feature type="signal peptide" evidence="6">
    <location>
        <begin position="1"/>
        <end position="18"/>
    </location>
</feature>
<proteinExistence type="inferred from homology"/>
<dbReference type="GO" id="GO:0004185">
    <property type="term" value="F:serine-type carboxypeptidase activity"/>
    <property type="evidence" value="ECO:0007669"/>
    <property type="project" value="UniProtKB-UniRule"/>
</dbReference>
<comment type="similarity">
    <text evidence="1 6">Belongs to the peptidase S10 family.</text>
</comment>
<reference evidence="8" key="1">
    <citation type="submission" date="2022-10" db="EMBL/GenBank/DDBJ databases">
        <title>Determination and structural analysis of whole genome sequence of Sarocladium strictum F4-1.</title>
        <authorList>
            <person name="Hu L."/>
            <person name="Jiang Y."/>
        </authorList>
    </citation>
    <scope>NUCLEOTIDE SEQUENCE</scope>
    <source>
        <strain evidence="8">F4-1</strain>
    </source>
</reference>
<feature type="region of interest" description="Disordered" evidence="7">
    <location>
        <begin position="614"/>
        <end position="635"/>
    </location>
</feature>
<keyword evidence="9" id="KW-1185">Reference proteome</keyword>
<dbReference type="Proteomes" id="UP001175261">
    <property type="component" value="Unassembled WGS sequence"/>
</dbReference>
<sequence length="680" mass="73654">MFRLLPFSSLLFACSSLAQFVEQDEQLRNLTTVRSPADANITVSFKEPDGACSTAFDSQKQYTGWVNIPGDYPTNLFFWFVGARQQTDSLTIWLNGGPGSSSMYGLFTGNGPCEVIAKGLDEYETVAREWGWDRASNMLFIDQPNQVGYSYNTPTNGTLRIPDSAILQPPQERIPDVPAWGFLNGTFSDKRGDGATQTANTTELAATAVWHMLQGLLSTIPPFANSTNSLDVHLFAESYGGRYGPIFAETFETQNRMRLTGALDPATTKEINLVSLGIVNGCIDREVQVPQYPVFANNNTYGVKAISDREAAFIADQFNAKDGCRDMLSRCARAAAENDPDGEGDDESVNKLCSSAVEVCSNIEEPYYNSKRGAYDLAANSEDPFPSMIFEEYLNQAWVQRAIGSPINFTTSSTEVFKEFQQTGDVARDGNIPRLAALLNSGVRVGLIYGDRDYICNWFGGEAVSLRLAQEAGAEYGNGFQAAGYAPIIVNDSYIGGAVRQFGNLSFSRVYQAGHAVAAYQPETAFQIFARILAGGSVSTGSTAISLSNYTTSGPREADEKQKLPDAPAPTCYVRSFASTCDSSAKELAASGQGVVINGVLYREEQDWPLWEKEAGSKSNAETSTKATQTATPTKTEALTGAFTATNTPGSDGDKSAAMGMRIWKGGLVMALMTMFGVMW</sequence>
<keyword evidence="2 6" id="KW-0121">Carboxypeptidase</keyword>
<keyword evidence="5" id="KW-0325">Glycoprotein</keyword>
<comment type="caution">
    <text evidence="8">The sequence shown here is derived from an EMBL/GenBank/DDBJ whole genome shotgun (WGS) entry which is preliminary data.</text>
</comment>
<dbReference type="InterPro" id="IPR001563">
    <property type="entry name" value="Peptidase_S10"/>
</dbReference>
<dbReference type="Gene3D" id="3.40.50.1820">
    <property type="entry name" value="alpha/beta hydrolase"/>
    <property type="match status" value="1"/>
</dbReference>
<dbReference type="SUPFAM" id="SSF53474">
    <property type="entry name" value="alpha/beta-Hydrolases"/>
    <property type="match status" value="1"/>
</dbReference>
<dbReference type="PROSITE" id="PS00131">
    <property type="entry name" value="CARBOXYPEPT_SER_SER"/>
    <property type="match status" value="1"/>
</dbReference>
<accession>A0AA39G969</accession>
<dbReference type="PRINTS" id="PR00724">
    <property type="entry name" value="CRBOXYPTASEC"/>
</dbReference>
<keyword evidence="3 6" id="KW-0645">Protease</keyword>
<dbReference type="InterPro" id="IPR029058">
    <property type="entry name" value="AB_hydrolase_fold"/>
</dbReference>
<evidence type="ECO:0000256" key="1">
    <source>
        <dbReference type="ARBA" id="ARBA00009431"/>
    </source>
</evidence>
<evidence type="ECO:0000256" key="2">
    <source>
        <dbReference type="ARBA" id="ARBA00022645"/>
    </source>
</evidence>
<evidence type="ECO:0000313" key="9">
    <source>
        <dbReference type="Proteomes" id="UP001175261"/>
    </source>
</evidence>
<dbReference type="GO" id="GO:0006508">
    <property type="term" value="P:proteolysis"/>
    <property type="evidence" value="ECO:0007669"/>
    <property type="project" value="UniProtKB-KW"/>
</dbReference>
<dbReference type="GO" id="GO:0000324">
    <property type="term" value="C:fungal-type vacuole"/>
    <property type="evidence" value="ECO:0007669"/>
    <property type="project" value="TreeGrafter"/>
</dbReference>
<dbReference type="PANTHER" id="PTHR11802:SF404">
    <property type="entry name" value="CARBOXYPEPTIDASE"/>
    <property type="match status" value="1"/>
</dbReference>
<keyword evidence="6" id="KW-0732">Signal</keyword>
<evidence type="ECO:0000256" key="7">
    <source>
        <dbReference type="SAM" id="MobiDB-lite"/>
    </source>
</evidence>
<keyword evidence="4 6" id="KW-0378">Hydrolase</keyword>
<gene>
    <name evidence="8" type="ORF">NLU13_9862</name>
</gene>
<evidence type="ECO:0000313" key="8">
    <source>
        <dbReference type="EMBL" id="KAK0382766.1"/>
    </source>
</evidence>
<dbReference type="EC" id="3.4.16.-" evidence="6"/>
<dbReference type="PANTHER" id="PTHR11802">
    <property type="entry name" value="SERINE PROTEASE FAMILY S10 SERINE CARBOXYPEPTIDASE"/>
    <property type="match status" value="1"/>
</dbReference>
<dbReference type="EMBL" id="JAPDFR010000010">
    <property type="protein sequence ID" value="KAK0382766.1"/>
    <property type="molecule type" value="Genomic_DNA"/>
</dbReference>
<evidence type="ECO:0000256" key="3">
    <source>
        <dbReference type="ARBA" id="ARBA00022670"/>
    </source>
</evidence>
<dbReference type="AlphaFoldDB" id="A0AA39G969"/>
<feature type="chain" id="PRO_5041484694" description="Carboxypeptidase" evidence="6">
    <location>
        <begin position="19"/>
        <end position="680"/>
    </location>
</feature>
<evidence type="ECO:0000256" key="4">
    <source>
        <dbReference type="ARBA" id="ARBA00022801"/>
    </source>
</evidence>
<dbReference type="Pfam" id="PF00450">
    <property type="entry name" value="Peptidase_S10"/>
    <property type="match status" value="1"/>
</dbReference>